<reference evidence="3" key="1">
    <citation type="journal article" date="2019" name="Int. J. Syst. Evol. Microbiol.">
        <title>The Global Catalogue of Microorganisms (GCM) 10K type strain sequencing project: providing services to taxonomists for standard genome sequencing and annotation.</title>
        <authorList>
            <consortium name="The Broad Institute Genomics Platform"/>
            <consortium name="The Broad Institute Genome Sequencing Center for Infectious Disease"/>
            <person name="Wu L."/>
            <person name="Ma J."/>
        </authorList>
    </citation>
    <scope>NUCLEOTIDE SEQUENCE [LARGE SCALE GENOMIC DNA]</scope>
    <source>
        <strain evidence="3">KACC 14249</strain>
    </source>
</reference>
<dbReference type="EMBL" id="JBHSRD010000003">
    <property type="protein sequence ID" value="MFC6007043.1"/>
    <property type="molecule type" value="Genomic_DNA"/>
</dbReference>
<proteinExistence type="predicted"/>
<evidence type="ECO:0008006" key="4">
    <source>
        <dbReference type="Google" id="ProtNLM"/>
    </source>
</evidence>
<name>A0ABW1JE00_9ACTN</name>
<evidence type="ECO:0000256" key="1">
    <source>
        <dbReference type="SAM" id="MobiDB-lite"/>
    </source>
</evidence>
<dbReference type="RefSeq" id="WP_345715850.1">
    <property type="nucleotide sequence ID" value="NZ_BAABFP010000004.1"/>
</dbReference>
<gene>
    <name evidence="2" type="ORF">ACFQDO_07860</name>
</gene>
<organism evidence="2 3">
    <name type="scientific">Angustibacter luteus</name>
    <dbReference type="NCBI Taxonomy" id="658456"/>
    <lineage>
        <taxon>Bacteria</taxon>
        <taxon>Bacillati</taxon>
        <taxon>Actinomycetota</taxon>
        <taxon>Actinomycetes</taxon>
        <taxon>Kineosporiales</taxon>
        <taxon>Kineosporiaceae</taxon>
    </lineage>
</organism>
<evidence type="ECO:0000313" key="3">
    <source>
        <dbReference type="Proteomes" id="UP001596189"/>
    </source>
</evidence>
<accession>A0ABW1JE00</accession>
<evidence type="ECO:0000313" key="2">
    <source>
        <dbReference type="EMBL" id="MFC6007043.1"/>
    </source>
</evidence>
<comment type="caution">
    <text evidence="2">The sequence shown here is derived from an EMBL/GenBank/DDBJ whole genome shotgun (WGS) entry which is preliminary data.</text>
</comment>
<sequence>MGYEVLDAEGGQVDLPRADLPPTELGPAPPDGTPAPPDGSPARRPRPRRPEVTATTSLAVLLGGSLLVGAIAGGLWASRHAGLNEQAAQASQLSVVAIVTNVDAVRAERVADFTVKVVNAGPRPLDLVTSGPAERPRDGHQVVQSLGGAVTVPAGGSLSANIRLRVDCASKTDPRSLLRVPLRTSDGTVHQVAVADQDVLDSGYPVDSPCASPDDPVLQAHLTGSVSRPQLTLHNNADSDVSVTLDTEHSPFVAQTTNFSVLRLSPALPQVLGPKQTLTLTLSLTPWSCPRSLSEVVDTQLSPYVVLRAGTPDAPALLQEPVGLDLSTVWGAALARECT</sequence>
<feature type="region of interest" description="Disordered" evidence="1">
    <location>
        <begin position="1"/>
        <end position="51"/>
    </location>
</feature>
<dbReference type="Proteomes" id="UP001596189">
    <property type="component" value="Unassembled WGS sequence"/>
</dbReference>
<protein>
    <recommendedName>
        <fullName evidence="4">DUF11 domain-containing protein</fullName>
    </recommendedName>
</protein>
<feature type="compositionally biased region" description="Pro residues" evidence="1">
    <location>
        <begin position="27"/>
        <end position="39"/>
    </location>
</feature>
<keyword evidence="3" id="KW-1185">Reference proteome</keyword>